<protein>
    <submittedName>
        <fullName evidence="3">Uncharacterized protein</fullName>
    </submittedName>
</protein>
<dbReference type="AlphaFoldDB" id="A0A510UZ58"/>
<name>A0A510UZ58_9CELL</name>
<proteinExistence type="predicted"/>
<gene>
    <name evidence="3" type="ORF">CXY01_04740</name>
</gene>
<feature type="transmembrane region" description="Helical" evidence="2">
    <location>
        <begin position="20"/>
        <end position="40"/>
    </location>
</feature>
<evidence type="ECO:0000313" key="4">
    <source>
        <dbReference type="Proteomes" id="UP000321118"/>
    </source>
</evidence>
<dbReference type="EMBL" id="BJUB01000001">
    <property type="protein sequence ID" value="GEK19954.1"/>
    <property type="molecule type" value="Genomic_DNA"/>
</dbReference>
<keyword evidence="4" id="KW-1185">Reference proteome</keyword>
<accession>A0A510UZ58</accession>
<feature type="transmembrane region" description="Helical" evidence="2">
    <location>
        <begin position="52"/>
        <end position="70"/>
    </location>
</feature>
<keyword evidence="2" id="KW-1133">Transmembrane helix</keyword>
<keyword evidence="2" id="KW-0812">Transmembrane</keyword>
<dbReference type="Proteomes" id="UP000321118">
    <property type="component" value="Unassembled WGS sequence"/>
</dbReference>
<reference evidence="3 4" key="1">
    <citation type="submission" date="2019-07" db="EMBL/GenBank/DDBJ databases">
        <title>Whole genome shotgun sequence of Cellulomonas xylanilytica NBRC 101102.</title>
        <authorList>
            <person name="Hosoyama A."/>
            <person name="Uohara A."/>
            <person name="Ohji S."/>
            <person name="Ichikawa N."/>
        </authorList>
    </citation>
    <scope>NUCLEOTIDE SEQUENCE [LARGE SCALE GENOMIC DNA]</scope>
    <source>
        <strain evidence="3 4">NBRC 101102</strain>
    </source>
</reference>
<organism evidence="3 4">
    <name type="scientific">Cellulomonas xylanilytica</name>
    <dbReference type="NCBI Taxonomy" id="233583"/>
    <lineage>
        <taxon>Bacteria</taxon>
        <taxon>Bacillati</taxon>
        <taxon>Actinomycetota</taxon>
        <taxon>Actinomycetes</taxon>
        <taxon>Micrococcales</taxon>
        <taxon>Cellulomonadaceae</taxon>
        <taxon>Cellulomonas</taxon>
    </lineage>
</organism>
<keyword evidence="2" id="KW-0472">Membrane</keyword>
<comment type="caution">
    <text evidence="3">The sequence shown here is derived from an EMBL/GenBank/DDBJ whole genome shotgun (WGS) entry which is preliminary data.</text>
</comment>
<feature type="region of interest" description="Disordered" evidence="1">
    <location>
        <begin position="82"/>
        <end position="111"/>
    </location>
</feature>
<evidence type="ECO:0000256" key="2">
    <source>
        <dbReference type="SAM" id="Phobius"/>
    </source>
</evidence>
<sequence>MSHRLQTSPGASRGVLALRLVVVAALTFLEALLVLTLVLALRQPSPGGTMAWVVQAVVTLVLLAALPRLWRWALDARPRASGPVLPDAEDVGPSPHSSFAGPDAPAPPRRW</sequence>
<evidence type="ECO:0000256" key="1">
    <source>
        <dbReference type="SAM" id="MobiDB-lite"/>
    </source>
</evidence>
<dbReference type="RefSeq" id="WP_146925434.1">
    <property type="nucleotide sequence ID" value="NZ_BJUB01000001.1"/>
</dbReference>
<evidence type="ECO:0000313" key="3">
    <source>
        <dbReference type="EMBL" id="GEK19954.1"/>
    </source>
</evidence>